<dbReference type="SUPFAM" id="SSF81296">
    <property type="entry name" value="E set domains"/>
    <property type="match status" value="4"/>
</dbReference>
<dbReference type="NCBIfam" id="TIGR04183">
    <property type="entry name" value="Por_Secre_tail"/>
    <property type="match status" value="1"/>
</dbReference>
<dbReference type="AlphaFoldDB" id="A0A9X1VIE3"/>
<feature type="domain" description="IPT/TIG" evidence="3">
    <location>
        <begin position="546"/>
        <end position="631"/>
    </location>
</feature>
<feature type="domain" description="IPT/TIG" evidence="3">
    <location>
        <begin position="372"/>
        <end position="451"/>
    </location>
</feature>
<feature type="domain" description="IPT/TIG" evidence="3">
    <location>
        <begin position="789"/>
        <end position="870"/>
    </location>
</feature>
<feature type="signal peptide" evidence="2">
    <location>
        <begin position="1"/>
        <end position="26"/>
    </location>
</feature>
<evidence type="ECO:0000259" key="3">
    <source>
        <dbReference type="SMART" id="SM00429"/>
    </source>
</evidence>
<dbReference type="InterPro" id="IPR014756">
    <property type="entry name" value="Ig_E-set"/>
</dbReference>
<sequence length="956" mass="94658">MKCFYRLGLLLGLMVQVLLRPAAAVAAPFTPGNIVIARVGDGAAPLSSASTAVFLDEYTPAGMLVQTVAMPTAVSGNNRAFTVNGTSTAELALARTADGQALVLTGYGAVPGISGISTSATTDYARVIGLVGANGAVNTATSLGGAFSGGSPRSVASVDGTAFYATGTGTPAGVHYVALNGFAPTQLTTATFTSRVLNIAGGNLYLSTATSTYNRISQIGSGLPSTAGQSVTGLTGFNSTASVNGITPNNSPYGYYFADLSTTVVGVDVAYVADDAGATGGIQKWSLVGGSWTFNGIIASSATVQVRGLDGTTNGTTVGLVATSPTGLFVLSDASGYNAAPTLSAMPNAVASNTANTAFRGVAFAPVAAVAAPTITNFTPTSGTAGTTVTVTGTDFTGATALTLNGVAITGFTVVNSTTITFTVPAGATSGPIAVTTPASTATSTASFTVTLPAPTITSLSPATAVAGGAAFTLTVNGTGFLSGSVVSFNGTALTTTFVSATQLTAAVPASAIATAGTYNVTVANPSANQGGTSAAATFTVTAPPAPTITGFTPARALAGTGFTLTINGTNLTAGTTVNFNGASYTGTVVGSSGTAYTVTIPAAGVPAAGTYPITVTNAGGTSAALSFLVVAPATTVAFEDFEQGTKTAYAAATVTLRSGDWTFTDALIGNQFNDKVNQIQGARIRGGSIAMNFDKPTGAGVITLNAAMYGNDAATSFVLEISTNGGTSYSVVPGAPTALSTTLTPYSFTVNQAGNVRLRISNTNTTAGTGSRINVDDITITNYTAPAVPTITSFTPTSGGPGATVTVTGTNLTGATAVQIGTFTVTNFTVVNATTITFVVPSGTGSVSGLISVTTPGGTATGATPFNLVSATLAANALPGLAVYPNPATDRMMVELPTTAPATVALRDLTGRLVLAPVTLRADHVLRLPASLASGVYLLEVRQGNDVAIRRIEKN</sequence>
<dbReference type="RefSeq" id="WP_241937619.1">
    <property type="nucleotide sequence ID" value="NZ_JALBGC010000005.1"/>
</dbReference>
<organism evidence="4 5">
    <name type="scientific">Hymenobacter cyanobacteriorum</name>
    <dbReference type="NCBI Taxonomy" id="2926463"/>
    <lineage>
        <taxon>Bacteria</taxon>
        <taxon>Pseudomonadati</taxon>
        <taxon>Bacteroidota</taxon>
        <taxon>Cytophagia</taxon>
        <taxon>Cytophagales</taxon>
        <taxon>Hymenobacteraceae</taxon>
        <taxon>Hymenobacter</taxon>
    </lineage>
</organism>
<name>A0A9X1VIE3_9BACT</name>
<dbReference type="CDD" id="cd00102">
    <property type="entry name" value="IPT"/>
    <property type="match status" value="3"/>
</dbReference>
<feature type="domain" description="IPT/TIG" evidence="3">
    <location>
        <begin position="454"/>
        <end position="542"/>
    </location>
</feature>
<feature type="chain" id="PRO_5040750621" evidence="2">
    <location>
        <begin position="27"/>
        <end position="956"/>
    </location>
</feature>
<dbReference type="EMBL" id="JALBGC010000005">
    <property type="protein sequence ID" value="MCI1189391.1"/>
    <property type="molecule type" value="Genomic_DNA"/>
</dbReference>
<evidence type="ECO:0000313" key="5">
    <source>
        <dbReference type="Proteomes" id="UP001139193"/>
    </source>
</evidence>
<dbReference type="SMART" id="SM00429">
    <property type="entry name" value="IPT"/>
    <property type="match status" value="4"/>
</dbReference>
<protein>
    <submittedName>
        <fullName evidence="4">IPT/TIG domain-containing protein</fullName>
    </submittedName>
</protein>
<proteinExistence type="predicted"/>
<dbReference type="InterPro" id="IPR013783">
    <property type="entry name" value="Ig-like_fold"/>
</dbReference>
<evidence type="ECO:0000313" key="4">
    <source>
        <dbReference type="EMBL" id="MCI1189391.1"/>
    </source>
</evidence>
<comment type="caution">
    <text evidence="4">The sequence shown here is derived from an EMBL/GenBank/DDBJ whole genome shotgun (WGS) entry which is preliminary data.</text>
</comment>
<keyword evidence="5" id="KW-1185">Reference proteome</keyword>
<reference evidence="4" key="1">
    <citation type="submission" date="2022-03" db="EMBL/GenBank/DDBJ databases">
        <title>Bacterial whole genome sequence for Hymenobacter sp. DH14.</title>
        <authorList>
            <person name="Le V."/>
        </authorList>
    </citation>
    <scope>NUCLEOTIDE SEQUENCE</scope>
    <source>
        <strain evidence="4">DH14</strain>
    </source>
</reference>
<dbReference type="InterPro" id="IPR002909">
    <property type="entry name" value="IPT_dom"/>
</dbReference>
<dbReference type="InterPro" id="IPR026444">
    <property type="entry name" value="Secre_tail"/>
</dbReference>
<dbReference type="PANTHER" id="PTHR46769">
    <property type="entry name" value="POLYCYSTIC KIDNEY AND HEPATIC DISEASE 1 (AUTOSOMAL RECESSIVE)-LIKE 1"/>
    <property type="match status" value="1"/>
</dbReference>
<dbReference type="Proteomes" id="UP001139193">
    <property type="component" value="Unassembled WGS sequence"/>
</dbReference>
<evidence type="ECO:0000256" key="2">
    <source>
        <dbReference type="SAM" id="SignalP"/>
    </source>
</evidence>
<accession>A0A9X1VIE3</accession>
<keyword evidence="1 2" id="KW-0732">Signal</keyword>
<dbReference type="InterPro" id="IPR052387">
    <property type="entry name" value="Fibrocystin"/>
</dbReference>
<dbReference type="PANTHER" id="PTHR46769:SF2">
    <property type="entry name" value="FIBROCYSTIN-L ISOFORM 2 PRECURSOR-RELATED"/>
    <property type="match status" value="1"/>
</dbReference>
<dbReference type="Pfam" id="PF01833">
    <property type="entry name" value="TIG"/>
    <property type="match status" value="4"/>
</dbReference>
<gene>
    <name evidence="4" type="ORF">MON38_18355</name>
</gene>
<evidence type="ECO:0000256" key="1">
    <source>
        <dbReference type="ARBA" id="ARBA00022729"/>
    </source>
</evidence>
<dbReference type="Gene3D" id="2.60.40.10">
    <property type="entry name" value="Immunoglobulins"/>
    <property type="match status" value="4"/>
</dbReference>